<protein>
    <recommendedName>
        <fullName evidence="3">DnaA N-terminal domain-containing protein</fullName>
    </recommendedName>
</protein>
<evidence type="ECO:0000313" key="1">
    <source>
        <dbReference type="EMBL" id="MTH64190.1"/>
    </source>
</evidence>
<comment type="caution">
    <text evidence="1">The sequence shown here is derived from an EMBL/GenBank/DDBJ whole genome shotgun (WGS) entry which is preliminary data.</text>
</comment>
<dbReference type="InterPro" id="IPR038454">
    <property type="entry name" value="DnaA_N_sf"/>
</dbReference>
<dbReference type="InterPro" id="IPR036390">
    <property type="entry name" value="WH_DNA-bd_sf"/>
</dbReference>
<dbReference type="AlphaFoldDB" id="A0A6L6IYM3"/>
<proteinExistence type="predicted"/>
<dbReference type="RefSeq" id="WP_155044063.1">
    <property type="nucleotide sequence ID" value="NZ_WMIH01000006.1"/>
</dbReference>
<dbReference type="Proteomes" id="UP000478740">
    <property type="component" value="Unassembled WGS sequence"/>
</dbReference>
<dbReference type="SUPFAM" id="SSF46785">
    <property type="entry name" value="Winged helix' DNA-binding domain"/>
    <property type="match status" value="1"/>
</dbReference>
<sequence>MQVIRAVGRDAAAKKYDILSAMMAHALAGDKHRQKLVLRLMALITSRYNWQRNELTVGQREMARLWCVDERTVKRDMAKLRAMGWLEIKQHGARGRVSVLGLNLERVLLDTKAEWANVGPDLVDRLAGRAADLPADNVVPLHRAVSAPQDGLWAEACLRLAEEDRALHDGWFAALREAGQADGCLTLLAPSRFHASYVQTHLSERMTTAVRRINGQILRIKVISP</sequence>
<gene>
    <name evidence="1" type="ORF">GL284_07900</name>
</gene>
<dbReference type="EMBL" id="WMII01000006">
    <property type="protein sequence ID" value="MTH64190.1"/>
    <property type="molecule type" value="Genomic_DNA"/>
</dbReference>
<evidence type="ECO:0000313" key="2">
    <source>
        <dbReference type="Proteomes" id="UP000478740"/>
    </source>
</evidence>
<keyword evidence="2" id="KW-1185">Reference proteome</keyword>
<dbReference type="Gene3D" id="3.30.300.180">
    <property type="match status" value="1"/>
</dbReference>
<organism evidence="1 2">
    <name type="scientific">Paracoccus shanxieyensis</name>
    <dbReference type="NCBI Taxonomy" id="2675752"/>
    <lineage>
        <taxon>Bacteria</taxon>
        <taxon>Pseudomonadati</taxon>
        <taxon>Pseudomonadota</taxon>
        <taxon>Alphaproteobacteria</taxon>
        <taxon>Rhodobacterales</taxon>
        <taxon>Paracoccaceae</taxon>
        <taxon>Paracoccus</taxon>
    </lineage>
</organism>
<reference evidence="1 2" key="1">
    <citation type="submission" date="2019-11" db="EMBL/GenBank/DDBJ databases">
        <authorList>
            <person name="Dong K."/>
        </authorList>
    </citation>
    <scope>NUCLEOTIDE SEQUENCE [LARGE SCALE GENOMIC DNA]</scope>
    <source>
        <strain evidence="1 2">DK608</strain>
    </source>
</reference>
<name>A0A6L6IYM3_9RHOB</name>
<accession>A0A6L6IYM3</accession>
<evidence type="ECO:0008006" key="3">
    <source>
        <dbReference type="Google" id="ProtNLM"/>
    </source>
</evidence>